<keyword evidence="2" id="KW-0446">Lipid-binding</keyword>
<dbReference type="Gene3D" id="1.20.80.10">
    <property type="match status" value="1"/>
</dbReference>
<dbReference type="InterPro" id="IPR000582">
    <property type="entry name" value="Acyl-CoA-binding_protein"/>
</dbReference>
<proteinExistence type="inferred from homology"/>
<dbReference type="InterPro" id="IPR014352">
    <property type="entry name" value="FERM/acyl-CoA-bd_prot_sf"/>
</dbReference>
<evidence type="ECO:0000256" key="2">
    <source>
        <dbReference type="ARBA" id="ARBA00023121"/>
    </source>
</evidence>
<feature type="domain" description="ACB" evidence="3">
    <location>
        <begin position="1"/>
        <end position="81"/>
    </location>
</feature>
<name>A0A4V1J5F1_9FUNG</name>
<dbReference type="Pfam" id="PF00887">
    <property type="entry name" value="ACBP"/>
    <property type="match status" value="1"/>
</dbReference>
<evidence type="ECO:0000313" key="4">
    <source>
        <dbReference type="EMBL" id="RKP38839.1"/>
    </source>
</evidence>
<organism evidence="4 5">
    <name type="scientific">Dimargaris cristalligena</name>
    <dbReference type="NCBI Taxonomy" id="215637"/>
    <lineage>
        <taxon>Eukaryota</taxon>
        <taxon>Fungi</taxon>
        <taxon>Fungi incertae sedis</taxon>
        <taxon>Zoopagomycota</taxon>
        <taxon>Kickxellomycotina</taxon>
        <taxon>Dimargaritomycetes</taxon>
        <taxon>Dimargaritales</taxon>
        <taxon>Dimargaritaceae</taxon>
        <taxon>Dimargaris</taxon>
    </lineage>
</organism>
<dbReference type="STRING" id="215637.A0A4V1J5F1"/>
<dbReference type="InterPro" id="IPR035984">
    <property type="entry name" value="Acyl-CoA-binding_sf"/>
</dbReference>
<dbReference type="PRINTS" id="PR00689">
    <property type="entry name" value="ACOABINDINGP"/>
</dbReference>
<feature type="non-terminal residue" evidence="4">
    <location>
        <position position="1"/>
    </location>
</feature>
<evidence type="ECO:0000259" key="3">
    <source>
        <dbReference type="PROSITE" id="PS51228"/>
    </source>
</evidence>
<keyword evidence="5" id="KW-1185">Reference proteome</keyword>
<feature type="non-terminal residue" evidence="4">
    <location>
        <position position="81"/>
    </location>
</feature>
<dbReference type="InterPro" id="IPR022408">
    <property type="entry name" value="Acyl-CoA-binding_prot_CS"/>
</dbReference>
<reference evidence="5" key="1">
    <citation type="journal article" date="2018" name="Nat. Microbiol.">
        <title>Leveraging single-cell genomics to expand the fungal tree of life.</title>
        <authorList>
            <person name="Ahrendt S.R."/>
            <person name="Quandt C.A."/>
            <person name="Ciobanu D."/>
            <person name="Clum A."/>
            <person name="Salamov A."/>
            <person name="Andreopoulos B."/>
            <person name="Cheng J.F."/>
            <person name="Woyke T."/>
            <person name="Pelin A."/>
            <person name="Henrissat B."/>
            <person name="Reynolds N.K."/>
            <person name="Benny G.L."/>
            <person name="Smith M.E."/>
            <person name="James T.Y."/>
            <person name="Grigoriev I.V."/>
        </authorList>
    </citation>
    <scope>NUCLEOTIDE SEQUENCE [LARGE SCALE GENOMIC DNA]</scope>
    <source>
        <strain evidence="5">RSA 468</strain>
    </source>
</reference>
<dbReference type="EMBL" id="ML002324">
    <property type="protein sequence ID" value="RKP38839.1"/>
    <property type="molecule type" value="Genomic_DNA"/>
</dbReference>
<dbReference type="PANTHER" id="PTHR23310:SF62">
    <property type="entry name" value="ACYL-COA BINDING PROTEIN 1, ISOFORM A"/>
    <property type="match status" value="1"/>
</dbReference>
<accession>A0A4V1J5F1</accession>
<dbReference type="PROSITE" id="PS51228">
    <property type="entry name" value="ACB_2"/>
    <property type="match status" value="1"/>
</dbReference>
<evidence type="ECO:0000256" key="1">
    <source>
        <dbReference type="ARBA" id="ARBA00005567"/>
    </source>
</evidence>
<evidence type="ECO:0000313" key="5">
    <source>
        <dbReference type="Proteomes" id="UP000268162"/>
    </source>
</evidence>
<dbReference type="SUPFAM" id="SSF47027">
    <property type="entry name" value="Acyl-CoA binding protein"/>
    <property type="match status" value="1"/>
</dbReference>
<dbReference type="PROSITE" id="PS00880">
    <property type="entry name" value="ACB_1"/>
    <property type="match status" value="1"/>
</dbReference>
<dbReference type="PANTHER" id="PTHR23310">
    <property type="entry name" value="ACYL-COA-BINDING PROTEIN, ACBP"/>
    <property type="match status" value="1"/>
</dbReference>
<sequence length="81" mass="9253">RFKKAAREIQSLTAAFSPAVTLDRKLHLYALFKQATEGDCTSSKPAFFYAVARTRWEAWNGLRGQTKEQAQVRYIDVTLEV</sequence>
<dbReference type="Proteomes" id="UP000268162">
    <property type="component" value="Unassembled WGS sequence"/>
</dbReference>
<gene>
    <name evidence="4" type="ORF">BJ085DRAFT_13111</name>
</gene>
<comment type="similarity">
    <text evidence="1">Belongs to the ACBP family.</text>
</comment>
<dbReference type="GO" id="GO:0006631">
    <property type="term" value="P:fatty acid metabolic process"/>
    <property type="evidence" value="ECO:0007669"/>
    <property type="project" value="TreeGrafter"/>
</dbReference>
<dbReference type="AlphaFoldDB" id="A0A4V1J5F1"/>
<dbReference type="GO" id="GO:0000062">
    <property type="term" value="F:fatty-acyl-CoA binding"/>
    <property type="evidence" value="ECO:0007669"/>
    <property type="project" value="InterPro"/>
</dbReference>
<protein>
    <submittedName>
        <fullName evidence="4">Acyl-CoA-binding protein</fullName>
    </submittedName>
</protein>